<sequence>MVSLCLEFFGAEISVSTTTDAVSDLEFLFGPHVVPDSRSADRLQVEFGYPHPGHSLPGDAWAELVVRRNDGPPLLRRAFRGWSNVPPPVPPFSVLRERFSLVQAVVLAKGATTIALIGSPHSDREGVALALAQRSWRIVSGQLLITDRAGGNVMPYHVPLEFRGATAAGVRAAGLAPGSWTSRTSPVTGDVLMVRPEALGDIVPIQARLGPPELFRLCRSGNEGARLEPWDFPTQTWPPEAAQELADVPSFRLELPESGGAEEAAGLIDHRMTSERRELCPDVPVISRASPAGSTASLLI</sequence>
<accession>A0ABQ3TE56</accession>
<reference evidence="2" key="1">
    <citation type="submission" date="2023-07" db="EMBL/GenBank/DDBJ databases">
        <title>Whole genome shotgun sequence of Streptomyces spororaveus NBRC 15456.</title>
        <authorList>
            <person name="Komaki H."/>
            <person name="Tamura T."/>
        </authorList>
    </citation>
    <scope>NUCLEOTIDE SEQUENCE [LARGE SCALE GENOMIC DNA]</scope>
    <source>
        <strain evidence="2">NBRC 15456</strain>
    </source>
</reference>
<dbReference type="EMBL" id="BNED01000005">
    <property type="protein sequence ID" value="GHI78695.1"/>
    <property type="molecule type" value="Genomic_DNA"/>
</dbReference>
<evidence type="ECO:0000313" key="2">
    <source>
        <dbReference type="Proteomes" id="UP000608522"/>
    </source>
</evidence>
<organism evidence="1 2">
    <name type="scientific">Streptomyces spororaveus</name>
    <dbReference type="NCBI Taxonomy" id="284039"/>
    <lineage>
        <taxon>Bacteria</taxon>
        <taxon>Bacillati</taxon>
        <taxon>Actinomycetota</taxon>
        <taxon>Actinomycetes</taxon>
        <taxon>Kitasatosporales</taxon>
        <taxon>Streptomycetaceae</taxon>
        <taxon>Streptomyces</taxon>
    </lineage>
</organism>
<protein>
    <submittedName>
        <fullName evidence="1">Uncharacterized protein</fullName>
    </submittedName>
</protein>
<gene>
    <name evidence="1" type="ORF">Sspor_42560</name>
</gene>
<evidence type="ECO:0000313" key="1">
    <source>
        <dbReference type="EMBL" id="GHI78695.1"/>
    </source>
</evidence>
<name>A0ABQ3TE56_9ACTN</name>
<keyword evidence="2" id="KW-1185">Reference proteome</keyword>
<comment type="caution">
    <text evidence="1">The sequence shown here is derived from an EMBL/GenBank/DDBJ whole genome shotgun (WGS) entry which is preliminary data.</text>
</comment>
<proteinExistence type="predicted"/>
<dbReference type="RefSeq" id="WP_202200432.1">
    <property type="nucleotide sequence ID" value="NZ_BNED01000005.1"/>
</dbReference>
<dbReference type="Proteomes" id="UP000608522">
    <property type="component" value="Unassembled WGS sequence"/>
</dbReference>